<evidence type="ECO:0000313" key="9">
    <source>
        <dbReference type="EMBL" id="KAG5263248.1"/>
    </source>
</evidence>
<dbReference type="InterPro" id="IPR001254">
    <property type="entry name" value="Trypsin_dom"/>
</dbReference>
<evidence type="ECO:0000256" key="7">
    <source>
        <dbReference type="SAM" id="SignalP"/>
    </source>
</evidence>
<proteinExistence type="predicted"/>
<evidence type="ECO:0000256" key="4">
    <source>
        <dbReference type="ARBA" id="ARBA00022825"/>
    </source>
</evidence>
<keyword evidence="5" id="KW-1015">Disulfide bond</keyword>
<evidence type="ECO:0000256" key="1">
    <source>
        <dbReference type="ARBA" id="ARBA00022670"/>
    </source>
</evidence>
<feature type="chain" id="PRO_5043686361" description="Peptidase S1 domain-containing protein" evidence="7">
    <location>
        <begin position="23"/>
        <end position="313"/>
    </location>
</feature>
<evidence type="ECO:0000313" key="10">
    <source>
        <dbReference type="Proteomes" id="UP000823561"/>
    </source>
</evidence>
<dbReference type="PROSITE" id="PS00134">
    <property type="entry name" value="TRYPSIN_HIS"/>
    <property type="match status" value="1"/>
</dbReference>
<keyword evidence="4 6" id="KW-0720">Serine protease</keyword>
<evidence type="ECO:0000256" key="5">
    <source>
        <dbReference type="ARBA" id="ARBA00023157"/>
    </source>
</evidence>
<organism evidence="9 10">
    <name type="scientific">Alosa alosa</name>
    <name type="common">allis shad</name>
    <dbReference type="NCBI Taxonomy" id="278164"/>
    <lineage>
        <taxon>Eukaryota</taxon>
        <taxon>Metazoa</taxon>
        <taxon>Chordata</taxon>
        <taxon>Craniata</taxon>
        <taxon>Vertebrata</taxon>
        <taxon>Euteleostomi</taxon>
        <taxon>Actinopterygii</taxon>
        <taxon>Neopterygii</taxon>
        <taxon>Teleostei</taxon>
        <taxon>Clupei</taxon>
        <taxon>Clupeiformes</taxon>
        <taxon>Clupeoidei</taxon>
        <taxon>Clupeidae</taxon>
        <taxon>Alosa</taxon>
    </lineage>
</organism>
<dbReference type="InterPro" id="IPR001314">
    <property type="entry name" value="Peptidase_S1A"/>
</dbReference>
<dbReference type="SUPFAM" id="SSF50494">
    <property type="entry name" value="Trypsin-like serine proteases"/>
    <property type="match status" value="1"/>
</dbReference>
<evidence type="ECO:0000256" key="2">
    <source>
        <dbReference type="ARBA" id="ARBA00022729"/>
    </source>
</evidence>
<name>A0AAV6FK78_9TELE</name>
<keyword evidence="1 6" id="KW-0645">Protease</keyword>
<dbReference type="CDD" id="cd00190">
    <property type="entry name" value="Tryp_SPc"/>
    <property type="match status" value="1"/>
</dbReference>
<protein>
    <recommendedName>
        <fullName evidence="8">Peptidase S1 domain-containing protein</fullName>
    </recommendedName>
</protein>
<dbReference type="PANTHER" id="PTHR24252">
    <property type="entry name" value="ACROSIN-RELATED"/>
    <property type="match status" value="1"/>
</dbReference>
<dbReference type="InterPro" id="IPR018114">
    <property type="entry name" value="TRYPSIN_HIS"/>
</dbReference>
<dbReference type="PROSITE" id="PS50240">
    <property type="entry name" value="TRYPSIN_DOM"/>
    <property type="match status" value="1"/>
</dbReference>
<dbReference type="Proteomes" id="UP000823561">
    <property type="component" value="Chromosome 22"/>
</dbReference>
<dbReference type="InterPro" id="IPR043504">
    <property type="entry name" value="Peptidase_S1_PA_chymotrypsin"/>
</dbReference>
<dbReference type="PANTHER" id="PTHR24252:SF7">
    <property type="entry name" value="HYALIN"/>
    <property type="match status" value="1"/>
</dbReference>
<dbReference type="PRINTS" id="PR00722">
    <property type="entry name" value="CHYMOTRYPSIN"/>
</dbReference>
<dbReference type="EMBL" id="JADWDJ010000022">
    <property type="protein sequence ID" value="KAG5263248.1"/>
    <property type="molecule type" value="Genomic_DNA"/>
</dbReference>
<dbReference type="FunFam" id="2.40.10.10:FF:000024">
    <property type="entry name" value="Serine protease 53"/>
    <property type="match status" value="1"/>
</dbReference>
<dbReference type="SMART" id="SM00020">
    <property type="entry name" value="Tryp_SPc"/>
    <property type="match status" value="1"/>
</dbReference>
<keyword evidence="3 6" id="KW-0378">Hydrolase</keyword>
<evidence type="ECO:0000259" key="8">
    <source>
        <dbReference type="PROSITE" id="PS50240"/>
    </source>
</evidence>
<reference evidence="9" key="1">
    <citation type="submission" date="2020-10" db="EMBL/GenBank/DDBJ databases">
        <title>Chromosome-scale genome assembly of the Allis shad, Alosa alosa.</title>
        <authorList>
            <person name="Margot Z."/>
            <person name="Christophe K."/>
            <person name="Cabau C."/>
            <person name="Louis A."/>
            <person name="Berthelot C."/>
            <person name="Parey E."/>
            <person name="Roest Crollius H."/>
            <person name="Montfort J."/>
            <person name="Robinson-Rechavi M."/>
            <person name="Bucao C."/>
            <person name="Bouchez O."/>
            <person name="Gislard M."/>
            <person name="Lluch J."/>
            <person name="Milhes M."/>
            <person name="Lampietro C."/>
            <person name="Lopez Roques C."/>
            <person name="Donnadieu C."/>
            <person name="Braasch I."/>
            <person name="Desvignes T."/>
            <person name="Postlethwait J."/>
            <person name="Bobe J."/>
            <person name="Guiguen Y."/>
        </authorList>
    </citation>
    <scope>NUCLEOTIDE SEQUENCE</scope>
    <source>
        <strain evidence="9">M-15738</strain>
        <tissue evidence="9">Blood</tissue>
    </source>
</reference>
<dbReference type="Gene3D" id="2.40.10.10">
    <property type="entry name" value="Trypsin-like serine proteases"/>
    <property type="match status" value="1"/>
</dbReference>
<gene>
    <name evidence="9" type="ORF">AALO_G00284230</name>
</gene>
<keyword evidence="10" id="KW-1185">Reference proteome</keyword>
<dbReference type="GO" id="GO:0004252">
    <property type="term" value="F:serine-type endopeptidase activity"/>
    <property type="evidence" value="ECO:0007669"/>
    <property type="project" value="InterPro"/>
</dbReference>
<sequence length="313" mass="33233">MSVWNAVCVIVVLLLRAQDTSAQLDVCGQATLNTRIVGGQDAPEGAWPWQASLTRDRRHFCGGALINKEWLLTAAHCLNDNSATSGLQVILGMHNQSTSSSDVVVRDVAKVILHPNYNHTTSTNDIALLRLASSVTFSTRVRPACLAAQDSTVSVGSRTWVAGWGSIRMGEPLPAPGTLQEVEVPVVSNADCKTAYKGYQIIINNDMICAGYLGEGGKDACQGDSGGAMVIKQGSVWVGLGVVSFGIGCAEARHPGVYVRVSQYQTWINSHIATDQPGYVPMTSITVQTSAGSSLATPLLHTLPLLLTLPLLH</sequence>
<feature type="domain" description="Peptidase S1" evidence="8">
    <location>
        <begin position="36"/>
        <end position="273"/>
    </location>
</feature>
<evidence type="ECO:0000256" key="6">
    <source>
        <dbReference type="RuleBase" id="RU363034"/>
    </source>
</evidence>
<dbReference type="Pfam" id="PF00089">
    <property type="entry name" value="Trypsin"/>
    <property type="match status" value="1"/>
</dbReference>
<keyword evidence="2 7" id="KW-0732">Signal</keyword>
<dbReference type="AlphaFoldDB" id="A0AAV6FK78"/>
<dbReference type="InterPro" id="IPR033116">
    <property type="entry name" value="TRYPSIN_SER"/>
</dbReference>
<dbReference type="GO" id="GO:0006508">
    <property type="term" value="P:proteolysis"/>
    <property type="evidence" value="ECO:0007669"/>
    <property type="project" value="UniProtKB-KW"/>
</dbReference>
<accession>A0AAV6FK78</accession>
<dbReference type="PROSITE" id="PS00135">
    <property type="entry name" value="TRYPSIN_SER"/>
    <property type="match status" value="1"/>
</dbReference>
<feature type="signal peptide" evidence="7">
    <location>
        <begin position="1"/>
        <end position="22"/>
    </location>
</feature>
<dbReference type="InterPro" id="IPR009003">
    <property type="entry name" value="Peptidase_S1_PA"/>
</dbReference>
<evidence type="ECO:0000256" key="3">
    <source>
        <dbReference type="ARBA" id="ARBA00022801"/>
    </source>
</evidence>
<comment type="caution">
    <text evidence="9">The sequence shown here is derived from an EMBL/GenBank/DDBJ whole genome shotgun (WGS) entry which is preliminary data.</text>
</comment>